<feature type="compositionally biased region" description="Basic and acidic residues" evidence="1">
    <location>
        <begin position="724"/>
        <end position="741"/>
    </location>
</feature>
<feature type="compositionally biased region" description="Polar residues" evidence="1">
    <location>
        <begin position="88"/>
        <end position="102"/>
    </location>
</feature>
<dbReference type="OrthoDB" id="550575at2759"/>
<protein>
    <recommendedName>
        <fullName evidence="3">F-box domain-containing protein</fullName>
    </recommendedName>
</protein>
<feature type="transmembrane region" description="Helical" evidence="2">
    <location>
        <begin position="501"/>
        <end position="527"/>
    </location>
</feature>
<sequence>MTEHDHHEEENKHATSLPTGSIELDEVITTISTTNNQLQQTSNNHSENSSSNHSSTTSTTTRNHPNLPEIIIPKNEDIIVAISKHHTSPNSHHIPNNNTSTDIVFEDNGESNTSFMNTEDDIISDSTQEENLYDDIVLSNPTQPNSARSNSNNSTATTTSSNQPSPLQQLNIQPHHQIQDGRVSPSANPYPTSSNSSIKQQHSVITTPSPPSIPFSSAATRHHVNNNTPTSSLHKHTTTTPTVNISRHYSGTSNKSDIISIESSYSETSSYKAKRHRERNIQYQTNTVSERSNNSHRQSKLPPSLISDFTPNRNSLVRFQEDNIIDNNLHHQISKRLTSSPRAEDDQRMIASNFFTNASVPNLLSIGSNIFFSGNKTSTVTSNNVDKYKDTTNVLSLPDNIMLHIFSFVGIQYAEDNNYNMLCKRWYVLLCLDYLWKERYFNFFNSRSIQANPMLLSYSKDFDFPQRSKFRYNLILLRKKKHLLKQRLLSQNRHEKSRRYFLFNSFVLNPLVAIICFMISTVVFGLQEDGVIPKNDRNTLLFVFLPFFTSFLFSIVGNVSLGLRETIFCKNGFYDISHFIHFLVIVLGQYTFYFCSLLFGLKWFWFKTSLWTSFSIPCLCIYIMFVGFCFAYILHKYVKRRIQFQDMRKDRPNLSVNSPEYFYFAYRLRSHKRREFYSKAKYIAQPYDDDFIELSEDEDMGNDTDEDLEDTFDDSTAFDDETETTSRKTDEMVSTPKTRERKKETAKLSVFKEFDNQMHIQDITDISTLTIIVFIFLILFMVGLEMILVPLKIDGIIVSSWSSVFVPLWIVMFILLCGLPSWITWEICTKTNLDKKTISTSVDVITEEFSKATTKNKNDPERYQRAYYSFVACPWCFTIPLFVALVVLAATLDGANIPYVVSCALFAFCEFVIGGLYLMIVIPYTLAHNVWDV</sequence>
<gene>
    <name evidence="4" type="ORF">NAEGRDRAFT_78867</name>
</gene>
<feature type="region of interest" description="Disordered" evidence="1">
    <location>
        <begin position="138"/>
        <end position="253"/>
    </location>
</feature>
<dbReference type="GeneID" id="8848978"/>
<feature type="compositionally biased region" description="Acidic residues" evidence="1">
    <location>
        <begin position="703"/>
        <end position="723"/>
    </location>
</feature>
<feature type="compositionally biased region" description="Polar residues" evidence="1">
    <location>
        <begin position="281"/>
        <end position="296"/>
    </location>
</feature>
<evidence type="ECO:0000313" key="5">
    <source>
        <dbReference type="Proteomes" id="UP000006671"/>
    </source>
</evidence>
<feature type="transmembrane region" description="Helical" evidence="2">
    <location>
        <begin position="766"/>
        <end position="784"/>
    </location>
</feature>
<dbReference type="InterPro" id="IPR036047">
    <property type="entry name" value="F-box-like_dom_sf"/>
</dbReference>
<keyword evidence="2" id="KW-0812">Transmembrane</keyword>
<feature type="transmembrane region" description="Helical" evidence="2">
    <location>
        <begin position="539"/>
        <end position="561"/>
    </location>
</feature>
<feature type="transmembrane region" description="Helical" evidence="2">
    <location>
        <begin position="866"/>
        <end position="891"/>
    </location>
</feature>
<feature type="transmembrane region" description="Helical" evidence="2">
    <location>
        <begin position="897"/>
        <end position="920"/>
    </location>
</feature>
<feature type="transmembrane region" description="Helical" evidence="2">
    <location>
        <begin position="611"/>
        <end position="634"/>
    </location>
</feature>
<feature type="compositionally biased region" description="Low complexity" evidence="1">
    <location>
        <begin position="37"/>
        <end position="66"/>
    </location>
</feature>
<proteinExistence type="predicted"/>
<evidence type="ECO:0000256" key="1">
    <source>
        <dbReference type="SAM" id="MobiDB-lite"/>
    </source>
</evidence>
<feature type="region of interest" description="Disordered" evidence="1">
    <location>
        <begin position="267"/>
        <end position="307"/>
    </location>
</feature>
<evidence type="ECO:0000313" key="4">
    <source>
        <dbReference type="EMBL" id="EFC47214.1"/>
    </source>
</evidence>
<feature type="domain" description="F-box" evidence="3">
    <location>
        <begin position="391"/>
        <end position="439"/>
    </location>
</feature>
<accession>D2V785</accession>
<dbReference type="PROSITE" id="PS50181">
    <property type="entry name" value="FBOX"/>
    <property type="match status" value="1"/>
</dbReference>
<evidence type="ECO:0000256" key="2">
    <source>
        <dbReference type="SAM" id="Phobius"/>
    </source>
</evidence>
<reference evidence="4 5" key="1">
    <citation type="journal article" date="2010" name="Cell">
        <title>The genome of Naegleria gruberi illuminates early eukaryotic versatility.</title>
        <authorList>
            <person name="Fritz-Laylin L.K."/>
            <person name="Prochnik S.E."/>
            <person name="Ginger M.L."/>
            <person name="Dacks J.B."/>
            <person name="Carpenter M.L."/>
            <person name="Field M.C."/>
            <person name="Kuo A."/>
            <person name="Paredez A."/>
            <person name="Chapman J."/>
            <person name="Pham J."/>
            <person name="Shu S."/>
            <person name="Neupane R."/>
            <person name="Cipriano M."/>
            <person name="Mancuso J."/>
            <person name="Tu H."/>
            <person name="Salamov A."/>
            <person name="Lindquist E."/>
            <person name="Shapiro H."/>
            <person name="Lucas S."/>
            <person name="Grigoriev I.V."/>
            <person name="Cande W.Z."/>
            <person name="Fulton C."/>
            <person name="Rokhsar D.S."/>
            <person name="Dawson S.C."/>
        </authorList>
    </citation>
    <scope>NUCLEOTIDE SEQUENCE [LARGE SCALE GENOMIC DNA]</scope>
    <source>
        <strain evidence="4 5">NEG-M</strain>
    </source>
</reference>
<feature type="region of interest" description="Disordered" evidence="1">
    <location>
        <begin position="86"/>
        <end position="120"/>
    </location>
</feature>
<evidence type="ECO:0000259" key="3">
    <source>
        <dbReference type="PROSITE" id="PS50181"/>
    </source>
</evidence>
<feature type="compositionally biased region" description="Polar residues" evidence="1">
    <location>
        <begin position="225"/>
        <end position="253"/>
    </location>
</feature>
<keyword evidence="2" id="KW-0472">Membrane</keyword>
<dbReference type="Gene3D" id="1.20.1280.50">
    <property type="match status" value="1"/>
</dbReference>
<organism evidence="5">
    <name type="scientific">Naegleria gruberi</name>
    <name type="common">Amoeba</name>
    <dbReference type="NCBI Taxonomy" id="5762"/>
    <lineage>
        <taxon>Eukaryota</taxon>
        <taxon>Discoba</taxon>
        <taxon>Heterolobosea</taxon>
        <taxon>Tetramitia</taxon>
        <taxon>Eutetramitia</taxon>
        <taxon>Vahlkampfiidae</taxon>
        <taxon>Naegleria</taxon>
    </lineage>
</organism>
<feature type="compositionally biased region" description="Polar residues" evidence="1">
    <location>
        <begin position="163"/>
        <end position="176"/>
    </location>
</feature>
<dbReference type="EMBL" id="GG738855">
    <property type="protein sequence ID" value="EFC47214.1"/>
    <property type="molecule type" value="Genomic_DNA"/>
</dbReference>
<feature type="transmembrane region" description="Helical" evidence="2">
    <location>
        <begin position="582"/>
        <end position="605"/>
    </location>
</feature>
<dbReference type="KEGG" id="ngr:NAEGRDRAFT_78867"/>
<feature type="compositionally biased region" description="Basic and acidic residues" evidence="1">
    <location>
        <begin position="1"/>
        <end position="13"/>
    </location>
</feature>
<feature type="transmembrane region" description="Helical" evidence="2">
    <location>
        <begin position="804"/>
        <end position="825"/>
    </location>
</feature>
<feature type="region of interest" description="Disordered" evidence="1">
    <location>
        <begin position="703"/>
        <end position="741"/>
    </location>
</feature>
<feature type="region of interest" description="Disordered" evidence="1">
    <location>
        <begin position="37"/>
        <end position="70"/>
    </location>
</feature>
<dbReference type="VEuPathDB" id="AmoebaDB:NAEGRDRAFT_78867"/>
<dbReference type="AlphaFoldDB" id="D2V785"/>
<dbReference type="InterPro" id="IPR001810">
    <property type="entry name" value="F-box_dom"/>
</dbReference>
<name>D2V785_NAEGR</name>
<dbReference type="SUPFAM" id="SSF81383">
    <property type="entry name" value="F-box domain"/>
    <property type="match status" value="1"/>
</dbReference>
<feature type="compositionally biased region" description="Low complexity" evidence="1">
    <location>
        <begin position="145"/>
        <end position="162"/>
    </location>
</feature>
<dbReference type="RefSeq" id="XP_002679958.1">
    <property type="nucleotide sequence ID" value="XM_002679912.1"/>
</dbReference>
<feature type="region of interest" description="Disordered" evidence="1">
    <location>
        <begin position="1"/>
        <end position="23"/>
    </location>
</feature>
<dbReference type="Proteomes" id="UP000006671">
    <property type="component" value="Unassembled WGS sequence"/>
</dbReference>
<keyword evidence="5" id="KW-1185">Reference proteome</keyword>
<keyword evidence="2" id="KW-1133">Transmembrane helix</keyword>
<dbReference type="InParanoid" id="D2V785"/>
<feature type="compositionally biased region" description="Polar residues" evidence="1">
    <location>
        <begin position="185"/>
        <end position="204"/>
    </location>
</feature>